<feature type="transmembrane region" description="Helical" evidence="5">
    <location>
        <begin position="221"/>
        <end position="239"/>
    </location>
</feature>
<comment type="subcellular location">
    <subcellularLocation>
        <location evidence="1">Cell membrane</location>
        <topology evidence="1">Multi-pass membrane protein</topology>
    </subcellularLocation>
</comment>
<evidence type="ECO:0000256" key="3">
    <source>
        <dbReference type="ARBA" id="ARBA00022989"/>
    </source>
</evidence>
<feature type="transmembrane region" description="Helical" evidence="5">
    <location>
        <begin position="352"/>
        <end position="370"/>
    </location>
</feature>
<evidence type="ECO:0000256" key="4">
    <source>
        <dbReference type="ARBA" id="ARBA00023136"/>
    </source>
</evidence>
<feature type="transmembrane region" description="Helical" evidence="5">
    <location>
        <begin position="64"/>
        <end position="82"/>
    </location>
</feature>
<dbReference type="Gene3D" id="1.20.1720.10">
    <property type="entry name" value="Multidrug resistance protein D"/>
    <property type="match status" value="1"/>
</dbReference>
<evidence type="ECO:0000259" key="6">
    <source>
        <dbReference type="PROSITE" id="PS50850"/>
    </source>
</evidence>
<feature type="transmembrane region" description="Helical" evidence="5">
    <location>
        <begin position="186"/>
        <end position="209"/>
    </location>
</feature>
<reference evidence="7 8" key="1">
    <citation type="submission" date="2019-07" db="EMBL/GenBank/DDBJ databases">
        <title>Microlunatus dokdonensis sp. nov. isolated from the rhizospheric soil of the wild plant Elymus tsukushiensis.</title>
        <authorList>
            <person name="Ghim S.-Y."/>
            <person name="Hwang Y.-J."/>
            <person name="Son J.-S."/>
            <person name="Shin J.-H."/>
        </authorList>
    </citation>
    <scope>NUCLEOTIDE SEQUENCE [LARGE SCALE GENOMIC DNA]</scope>
    <source>
        <strain evidence="7 8">KUDC0627</strain>
    </source>
</reference>
<organism evidence="7 8">
    <name type="scientific">Microlunatus elymi</name>
    <dbReference type="NCBI Taxonomy" id="2596828"/>
    <lineage>
        <taxon>Bacteria</taxon>
        <taxon>Bacillati</taxon>
        <taxon>Actinomycetota</taxon>
        <taxon>Actinomycetes</taxon>
        <taxon>Propionibacteriales</taxon>
        <taxon>Propionibacteriaceae</taxon>
        <taxon>Microlunatus</taxon>
    </lineage>
</organism>
<dbReference type="PANTHER" id="PTHR42718:SF49">
    <property type="entry name" value="EXPORT PROTEIN"/>
    <property type="match status" value="1"/>
</dbReference>
<sequence>MSRIDGRTMPAPTAPRAVGPARSRNATLIITAAGTFLALAAYTLPLTDLATLSSALAAGAAARTWILSSMSVGLTAAMLLAGTLADRYGRRRMFVLGAAVLLLGTVVDLAAGIVNVDLRSVTFIVGRVITGIGAAAVVAAALALLAEAFPRPAERATAGSTWAVALGAGIAAGPFGAALANRAGQWWLSYLGLAVLSAALLVVGGRGLAESRSADRRRLDLAGAVMFLLAAVTILIGLVDLRTSADRREPVIMIAVAVLLFVAFVMIEFRRRDPMLDPRYFRDRDFAAVQVAAFAVGLGSIGLMSVSGVFMIADFHLGVLATSIVFTCWSLASTVTAYFARRLPGWLRGRRQLGVALLIIAVGQLTLIRAESVAAMLPGFLIAGIAAGVVNSALGRETAGTAPEGRTGLGSGINNTARYLGSAIGVTLCASLLLHGGMDRRQLESGWTYAVALATALLAAGGVAVLILNRSSVRR</sequence>
<evidence type="ECO:0000256" key="5">
    <source>
        <dbReference type="SAM" id="Phobius"/>
    </source>
</evidence>
<dbReference type="InterPro" id="IPR011701">
    <property type="entry name" value="MFS"/>
</dbReference>
<feature type="transmembrane region" description="Helical" evidence="5">
    <location>
        <begin position="291"/>
        <end position="313"/>
    </location>
</feature>
<feature type="domain" description="Major facilitator superfamily (MFS) profile" evidence="6">
    <location>
        <begin position="27"/>
        <end position="473"/>
    </location>
</feature>
<evidence type="ECO:0000313" key="7">
    <source>
        <dbReference type="EMBL" id="QDP94606.1"/>
    </source>
</evidence>
<dbReference type="PANTHER" id="PTHR42718">
    <property type="entry name" value="MAJOR FACILITATOR SUPERFAMILY MULTIDRUG TRANSPORTER MFSC"/>
    <property type="match status" value="1"/>
</dbReference>
<dbReference type="PROSITE" id="PS00216">
    <property type="entry name" value="SUGAR_TRANSPORT_1"/>
    <property type="match status" value="1"/>
</dbReference>
<proteinExistence type="predicted"/>
<evidence type="ECO:0000256" key="2">
    <source>
        <dbReference type="ARBA" id="ARBA00022692"/>
    </source>
</evidence>
<dbReference type="InterPro" id="IPR036259">
    <property type="entry name" value="MFS_trans_sf"/>
</dbReference>
<keyword evidence="8" id="KW-1185">Reference proteome</keyword>
<dbReference type="AlphaFoldDB" id="A0A516PTT0"/>
<gene>
    <name evidence="7" type="ORF">FOE78_00565</name>
</gene>
<dbReference type="Proteomes" id="UP000319263">
    <property type="component" value="Chromosome"/>
</dbReference>
<accession>A0A516PTT0</accession>
<feature type="transmembrane region" description="Helical" evidence="5">
    <location>
        <begin position="161"/>
        <end position="180"/>
    </location>
</feature>
<dbReference type="KEGG" id="mik:FOE78_00565"/>
<dbReference type="Pfam" id="PF07690">
    <property type="entry name" value="MFS_1"/>
    <property type="match status" value="1"/>
</dbReference>
<evidence type="ECO:0000256" key="1">
    <source>
        <dbReference type="ARBA" id="ARBA00004651"/>
    </source>
</evidence>
<feature type="transmembrane region" description="Helical" evidence="5">
    <location>
        <begin position="128"/>
        <end position="149"/>
    </location>
</feature>
<dbReference type="GO" id="GO:0022857">
    <property type="term" value="F:transmembrane transporter activity"/>
    <property type="evidence" value="ECO:0007669"/>
    <property type="project" value="InterPro"/>
</dbReference>
<dbReference type="PROSITE" id="PS50850">
    <property type="entry name" value="MFS"/>
    <property type="match status" value="1"/>
</dbReference>
<keyword evidence="3 5" id="KW-1133">Transmembrane helix</keyword>
<dbReference type="InterPro" id="IPR005829">
    <property type="entry name" value="Sugar_transporter_CS"/>
</dbReference>
<feature type="transmembrane region" description="Helical" evidence="5">
    <location>
        <begin position="416"/>
        <end position="435"/>
    </location>
</feature>
<name>A0A516PTT0_9ACTN</name>
<dbReference type="OrthoDB" id="4867914at2"/>
<dbReference type="Gene3D" id="1.20.1250.20">
    <property type="entry name" value="MFS general substrate transporter like domains"/>
    <property type="match status" value="1"/>
</dbReference>
<feature type="transmembrane region" description="Helical" evidence="5">
    <location>
        <begin position="447"/>
        <end position="468"/>
    </location>
</feature>
<feature type="transmembrane region" description="Helical" evidence="5">
    <location>
        <begin position="319"/>
        <end position="340"/>
    </location>
</feature>
<feature type="transmembrane region" description="Helical" evidence="5">
    <location>
        <begin position="251"/>
        <end position="270"/>
    </location>
</feature>
<feature type="transmembrane region" description="Helical" evidence="5">
    <location>
        <begin position="94"/>
        <end position="116"/>
    </location>
</feature>
<feature type="transmembrane region" description="Helical" evidence="5">
    <location>
        <begin position="376"/>
        <end position="395"/>
    </location>
</feature>
<dbReference type="EMBL" id="CP041692">
    <property type="protein sequence ID" value="QDP94606.1"/>
    <property type="molecule type" value="Genomic_DNA"/>
</dbReference>
<feature type="transmembrane region" description="Helical" evidence="5">
    <location>
        <begin position="26"/>
        <end position="44"/>
    </location>
</feature>
<protein>
    <submittedName>
        <fullName evidence="7">MFS transporter</fullName>
    </submittedName>
</protein>
<dbReference type="InterPro" id="IPR020846">
    <property type="entry name" value="MFS_dom"/>
</dbReference>
<dbReference type="SUPFAM" id="SSF103473">
    <property type="entry name" value="MFS general substrate transporter"/>
    <property type="match status" value="1"/>
</dbReference>
<keyword evidence="4 5" id="KW-0472">Membrane</keyword>
<dbReference type="GO" id="GO:0005886">
    <property type="term" value="C:plasma membrane"/>
    <property type="evidence" value="ECO:0007669"/>
    <property type="project" value="UniProtKB-SubCell"/>
</dbReference>
<evidence type="ECO:0000313" key="8">
    <source>
        <dbReference type="Proteomes" id="UP000319263"/>
    </source>
</evidence>
<keyword evidence="2 5" id="KW-0812">Transmembrane</keyword>